<protein>
    <submittedName>
        <fullName evidence="1">Uncharacterized protein</fullName>
    </submittedName>
</protein>
<dbReference type="EMBL" id="JAPWTJ010002672">
    <property type="protein sequence ID" value="KAJ8965093.1"/>
    <property type="molecule type" value="Genomic_DNA"/>
</dbReference>
<sequence>MLILTYLNSCLNILPGITNQGVPRMKENDLSSNRGNHLLIKLLVKGILSFLMIFQSQLLMDYLAVTQGAQGFFKKYTVNENECLSLLQSYASEYSKAFPMKLGDNFTDLEKLEWHCFWHENT</sequence>
<evidence type="ECO:0000313" key="1">
    <source>
        <dbReference type="EMBL" id="KAJ8965093.1"/>
    </source>
</evidence>
<dbReference type="Proteomes" id="UP001162164">
    <property type="component" value="Unassembled WGS sequence"/>
</dbReference>
<reference evidence="1" key="1">
    <citation type="journal article" date="2023" name="Insect Mol. Biol.">
        <title>Genome sequencing provides insights into the evolution of gene families encoding plant cell wall-degrading enzymes in longhorned beetles.</title>
        <authorList>
            <person name="Shin N.R."/>
            <person name="Okamura Y."/>
            <person name="Kirsch R."/>
            <person name="Pauchet Y."/>
        </authorList>
    </citation>
    <scope>NUCLEOTIDE SEQUENCE</scope>
    <source>
        <strain evidence="1">MMC_N1</strain>
    </source>
</reference>
<organism evidence="1 2">
    <name type="scientific">Molorchus minor</name>
    <dbReference type="NCBI Taxonomy" id="1323400"/>
    <lineage>
        <taxon>Eukaryota</taxon>
        <taxon>Metazoa</taxon>
        <taxon>Ecdysozoa</taxon>
        <taxon>Arthropoda</taxon>
        <taxon>Hexapoda</taxon>
        <taxon>Insecta</taxon>
        <taxon>Pterygota</taxon>
        <taxon>Neoptera</taxon>
        <taxon>Endopterygota</taxon>
        <taxon>Coleoptera</taxon>
        <taxon>Polyphaga</taxon>
        <taxon>Cucujiformia</taxon>
        <taxon>Chrysomeloidea</taxon>
        <taxon>Cerambycidae</taxon>
        <taxon>Lamiinae</taxon>
        <taxon>Monochamini</taxon>
        <taxon>Molorchus</taxon>
    </lineage>
</organism>
<keyword evidence="2" id="KW-1185">Reference proteome</keyword>
<accession>A0ABQ9IU34</accession>
<gene>
    <name evidence="1" type="ORF">NQ317_013382</name>
</gene>
<evidence type="ECO:0000313" key="2">
    <source>
        <dbReference type="Proteomes" id="UP001162164"/>
    </source>
</evidence>
<proteinExistence type="predicted"/>
<name>A0ABQ9IU34_9CUCU</name>
<comment type="caution">
    <text evidence="1">The sequence shown here is derived from an EMBL/GenBank/DDBJ whole genome shotgun (WGS) entry which is preliminary data.</text>
</comment>